<sequence length="307" mass="36367">MYFEDTEGNLKLIPIETVEKIHVFGEVDLNNKFLSFIATHGAIINFYNYYGYYVGSFYPKKKNVSGFLLVNQADNYSNFEKRLYLAKCFVESAAYHIVRNLKEYQNTDEEIERINLERENIKKVKDIDELMGCEGRIRKIYYSAFNKILKNDFGFESREKRPPKDPVNALISFGNMQMYTTVLGEIYKTQLDPTISYLHEPSTKRFSLSLDIAEIFKPLIVDPVIFRLVNNRIITKDDFDYEDDFCFLNDNGKKKFIKEYEEKLHTTIKHRKLNRSVSYKGFILLECYKLIKHLLGDEIYKPLKAWW</sequence>
<evidence type="ECO:0000313" key="11">
    <source>
        <dbReference type="Proteomes" id="UP000007652"/>
    </source>
</evidence>
<evidence type="ECO:0000256" key="3">
    <source>
        <dbReference type="ARBA" id="ARBA00022759"/>
    </source>
</evidence>
<dbReference type="EC" id="3.1.-.-" evidence="9"/>
<dbReference type="NCBIfam" id="TIGR03641">
    <property type="entry name" value="cas1_HMARI"/>
    <property type="match status" value="1"/>
</dbReference>
<comment type="function">
    <text evidence="9">CRISPR (clustered regularly interspaced short palindromic repeat), is an adaptive immune system that provides protection against mobile genetic elements (viruses, transposable elements and conjugative plasmids). CRISPR clusters contain spacers, sequences complementary to antecedent mobile elements, and target invading nucleic acids. CRISPR clusters are transcribed and processed into CRISPR RNA (crRNA). Acts as a dsDNA endonuclease. Involved in the integration of spacer DNA into the CRISPR cassette.</text>
</comment>
<keyword evidence="5 9" id="KW-0460">Magnesium</keyword>
<feature type="binding site" evidence="9">
    <location>
        <position position="214"/>
    </location>
    <ligand>
        <name>Mn(2+)</name>
        <dbReference type="ChEBI" id="CHEBI:29035"/>
    </ligand>
</feature>
<keyword evidence="11" id="KW-1185">Reference proteome</keyword>
<dbReference type="Gene3D" id="3.100.10.20">
    <property type="entry name" value="CRISPR-associated endonuclease Cas1, N-terminal domain"/>
    <property type="match status" value="1"/>
</dbReference>
<evidence type="ECO:0000313" key="10">
    <source>
        <dbReference type="EMBL" id="CCJ34802.1"/>
    </source>
</evidence>
<dbReference type="GO" id="GO:0016787">
    <property type="term" value="F:hydrolase activity"/>
    <property type="evidence" value="ECO:0007669"/>
    <property type="project" value="UniProtKB-KW"/>
</dbReference>
<dbReference type="InterPro" id="IPR002729">
    <property type="entry name" value="CRISPR-assoc_Cas1"/>
</dbReference>
<keyword evidence="2 9" id="KW-0479">Metal-binding</keyword>
<dbReference type="InterPro" id="IPR042206">
    <property type="entry name" value="CRISPR-assoc_Cas1_C"/>
</dbReference>
<dbReference type="GO" id="GO:0004520">
    <property type="term" value="F:DNA endonuclease activity"/>
    <property type="evidence" value="ECO:0007669"/>
    <property type="project" value="InterPro"/>
</dbReference>
<evidence type="ECO:0000256" key="5">
    <source>
        <dbReference type="ARBA" id="ARBA00022842"/>
    </source>
</evidence>
<comment type="similarity">
    <text evidence="9">Belongs to the CRISPR-associated endonuclease Cas1 family.</text>
</comment>
<dbReference type="Proteomes" id="UP000007652">
    <property type="component" value="Unassembled WGS sequence"/>
</dbReference>
<dbReference type="EMBL" id="CAKP01000159">
    <property type="protein sequence ID" value="CCJ34802.1"/>
    <property type="molecule type" value="Genomic_DNA"/>
</dbReference>
<dbReference type="eggNOG" id="COG1518">
    <property type="taxonomic scope" value="Bacteria"/>
</dbReference>
<keyword evidence="7 9" id="KW-0238">DNA-binding</keyword>
<feature type="binding site" evidence="9">
    <location>
        <position position="134"/>
    </location>
    <ligand>
        <name>Mn(2+)</name>
        <dbReference type="ChEBI" id="CHEBI:29035"/>
    </ligand>
</feature>
<evidence type="ECO:0000256" key="2">
    <source>
        <dbReference type="ARBA" id="ARBA00022723"/>
    </source>
</evidence>
<dbReference type="HAMAP" id="MF_01470">
    <property type="entry name" value="Cas1"/>
    <property type="match status" value="1"/>
</dbReference>
<dbReference type="PANTHER" id="PTHR43219">
    <property type="entry name" value="CRISPR-ASSOCIATED ENDONUCLEASE CAS1"/>
    <property type="match status" value="1"/>
</dbReference>
<organism evidence="10 11">
    <name type="scientific">Caloramator australicus RC3</name>
    <dbReference type="NCBI Taxonomy" id="857293"/>
    <lineage>
        <taxon>Bacteria</taxon>
        <taxon>Bacillati</taxon>
        <taxon>Bacillota</taxon>
        <taxon>Clostridia</taxon>
        <taxon>Eubacteriales</taxon>
        <taxon>Clostridiaceae</taxon>
        <taxon>Caloramator</taxon>
    </lineage>
</organism>
<evidence type="ECO:0000256" key="6">
    <source>
        <dbReference type="ARBA" id="ARBA00023118"/>
    </source>
</evidence>
<comment type="cofactor">
    <cofactor evidence="9">
        <name>Mg(2+)</name>
        <dbReference type="ChEBI" id="CHEBI:18420"/>
    </cofactor>
    <cofactor evidence="9">
        <name>Mn(2+)</name>
        <dbReference type="ChEBI" id="CHEBI:29035"/>
    </cofactor>
</comment>
<dbReference type="RefSeq" id="WP_008910041.1">
    <property type="nucleotide sequence ID" value="NZ_CAKP01000159.1"/>
</dbReference>
<dbReference type="InterPro" id="IPR042211">
    <property type="entry name" value="CRISPR-assoc_Cas1_N"/>
</dbReference>
<keyword evidence="4 9" id="KW-0378">Hydrolase</keyword>
<dbReference type="InterPro" id="IPR019858">
    <property type="entry name" value="CRISPR-assoc_Cas1_HMARI/TNEAP"/>
</dbReference>
<keyword evidence="6 9" id="KW-0051">Antiviral defense</keyword>
<dbReference type="CDD" id="cd09722">
    <property type="entry name" value="Cas1_I-B"/>
    <property type="match status" value="1"/>
</dbReference>
<keyword evidence="8 9" id="KW-0464">Manganese</keyword>
<reference evidence="10 11" key="1">
    <citation type="journal article" date="2011" name="J. Bacteriol.">
        <title>Draft genome sequence of Caloramator australicus strain RC3T, a thermoanaerobe from the Great Artesian Basin of Australia.</title>
        <authorList>
            <person name="Ogg C.D."/>
            <person name="Patel B.K.C."/>
        </authorList>
    </citation>
    <scope>NUCLEOTIDE SEQUENCE [LARGE SCALE GENOMIC DNA]</scope>
    <source>
        <strain evidence="10 11">RC3</strain>
    </source>
</reference>
<evidence type="ECO:0000256" key="7">
    <source>
        <dbReference type="ARBA" id="ARBA00023125"/>
    </source>
</evidence>
<evidence type="ECO:0000256" key="1">
    <source>
        <dbReference type="ARBA" id="ARBA00022722"/>
    </source>
</evidence>
<feature type="binding site" evidence="9">
    <location>
        <position position="199"/>
    </location>
    <ligand>
        <name>Mn(2+)</name>
        <dbReference type="ChEBI" id="CHEBI:29035"/>
    </ligand>
</feature>
<evidence type="ECO:0000256" key="9">
    <source>
        <dbReference type="HAMAP-Rule" id="MF_01470"/>
    </source>
</evidence>
<proteinExistence type="inferred from homology"/>
<dbReference type="Gene3D" id="1.20.120.920">
    <property type="entry name" value="CRISPR-associated endonuclease Cas1, C-terminal domain"/>
    <property type="match status" value="1"/>
</dbReference>
<dbReference type="AlphaFoldDB" id="I7KAK9"/>
<evidence type="ECO:0000256" key="4">
    <source>
        <dbReference type="ARBA" id="ARBA00022801"/>
    </source>
</evidence>
<keyword evidence="3 9" id="KW-0255">Endonuclease</keyword>
<comment type="subunit">
    <text evidence="9">Homodimer, forms a heterotetramer with a Cas2 homodimer.</text>
</comment>
<comment type="caution">
    <text evidence="10">The sequence shown here is derived from an EMBL/GenBank/DDBJ whole genome shotgun (WGS) entry which is preliminary data.</text>
</comment>
<evidence type="ECO:0000256" key="8">
    <source>
        <dbReference type="ARBA" id="ARBA00023211"/>
    </source>
</evidence>
<dbReference type="GO" id="GO:0046872">
    <property type="term" value="F:metal ion binding"/>
    <property type="evidence" value="ECO:0007669"/>
    <property type="project" value="UniProtKB-UniRule"/>
</dbReference>
<dbReference type="GO" id="GO:0051607">
    <property type="term" value="P:defense response to virus"/>
    <property type="evidence" value="ECO:0007669"/>
    <property type="project" value="UniProtKB-UniRule"/>
</dbReference>
<name>I7KAK9_9CLOT</name>
<dbReference type="NCBIfam" id="TIGR00287">
    <property type="entry name" value="cas1"/>
    <property type="match status" value="1"/>
</dbReference>
<accession>I7KAK9</accession>
<dbReference type="PANTHER" id="PTHR43219:SF2">
    <property type="entry name" value="CRISPR-ASSOCIATED ENDONUCLEASE CAS1"/>
    <property type="match status" value="1"/>
</dbReference>
<dbReference type="GO" id="GO:0003677">
    <property type="term" value="F:DNA binding"/>
    <property type="evidence" value="ECO:0007669"/>
    <property type="project" value="UniProtKB-KW"/>
</dbReference>
<dbReference type="STRING" id="857293.CAAU_2719"/>
<keyword evidence="1 9" id="KW-0540">Nuclease</keyword>
<dbReference type="GO" id="GO:0043571">
    <property type="term" value="P:maintenance of CRISPR repeat elements"/>
    <property type="evidence" value="ECO:0007669"/>
    <property type="project" value="UniProtKB-UniRule"/>
</dbReference>
<dbReference type="Pfam" id="PF01867">
    <property type="entry name" value="Cas_Cas1"/>
    <property type="match status" value="1"/>
</dbReference>
<gene>
    <name evidence="9" type="primary">cas1</name>
    <name evidence="10" type="ORF">CAAU_2719</name>
</gene>
<protein>
    <recommendedName>
        <fullName evidence="9">CRISPR-associated endonuclease Cas1</fullName>
        <ecNumber evidence="9">3.1.-.-</ecNumber>
    </recommendedName>
</protein>